<dbReference type="SUPFAM" id="SSF46785">
    <property type="entry name" value="Winged helix' DNA-binding domain"/>
    <property type="match status" value="1"/>
</dbReference>
<gene>
    <name evidence="1" type="ORF">EV132_101549</name>
</gene>
<comment type="caution">
    <text evidence="1">The sequence shown here is derived from an EMBL/GenBank/DDBJ whole genome shotgun (WGS) entry which is preliminary data.</text>
</comment>
<dbReference type="AlphaFoldDB" id="A0A4R3QKQ9"/>
<evidence type="ECO:0000313" key="2">
    <source>
        <dbReference type="Proteomes" id="UP000294576"/>
    </source>
</evidence>
<evidence type="ECO:0000313" key="1">
    <source>
        <dbReference type="EMBL" id="TCU20482.1"/>
    </source>
</evidence>
<dbReference type="Gene3D" id="1.10.10.10">
    <property type="entry name" value="Winged helix-like DNA-binding domain superfamily/Winged helix DNA-binding domain"/>
    <property type="match status" value="1"/>
</dbReference>
<dbReference type="EMBL" id="SMBH01000001">
    <property type="protein sequence ID" value="TCU20482.1"/>
    <property type="molecule type" value="Genomic_DNA"/>
</dbReference>
<name>A0A4R3QKQ9_RHISU</name>
<dbReference type="Pfam" id="PF25212">
    <property type="entry name" value="HVO_A0114"/>
    <property type="match status" value="1"/>
</dbReference>
<dbReference type="RefSeq" id="WP_132558738.1">
    <property type="nucleotide sequence ID" value="NZ_SMBH01000001.1"/>
</dbReference>
<protein>
    <submittedName>
        <fullName evidence="1">Putative transcriptional regulator</fullName>
    </submittedName>
</protein>
<dbReference type="InterPro" id="IPR036390">
    <property type="entry name" value="WH_DNA-bd_sf"/>
</dbReference>
<accession>A0A4R3QKQ9</accession>
<sequence>MTERTLRVGVASYEQMKARTMAIARGEQKPGKDDPTVWFTSLESFAKVLSARNQALLDLIAQRNPGSLAELETLSGRAKSNLSRTLKTMARYGLVELEGGDHGRIVPRVPYDHITLDLPVLSRAS</sequence>
<proteinExistence type="predicted"/>
<organism evidence="1 2">
    <name type="scientific">Rhizobium sullae</name>
    <name type="common">Rhizobium hedysari</name>
    <dbReference type="NCBI Taxonomy" id="50338"/>
    <lineage>
        <taxon>Bacteria</taxon>
        <taxon>Pseudomonadati</taxon>
        <taxon>Pseudomonadota</taxon>
        <taxon>Alphaproteobacteria</taxon>
        <taxon>Hyphomicrobiales</taxon>
        <taxon>Rhizobiaceae</taxon>
        <taxon>Rhizobium/Agrobacterium group</taxon>
        <taxon>Rhizobium</taxon>
    </lineage>
</organism>
<reference evidence="1 2" key="1">
    <citation type="submission" date="2019-03" db="EMBL/GenBank/DDBJ databases">
        <title>Genomic Encyclopedia of Type Strains, Phase IV (KMG-V): Genome sequencing to study the core and pangenomes of soil and plant-associated prokaryotes.</title>
        <authorList>
            <person name="Whitman W."/>
        </authorList>
    </citation>
    <scope>NUCLEOTIDE SEQUENCE [LARGE SCALE GENOMIC DNA]</scope>
    <source>
        <strain evidence="1 2">Hc14</strain>
    </source>
</reference>
<dbReference type="Proteomes" id="UP000294576">
    <property type="component" value="Unassembled WGS sequence"/>
</dbReference>
<dbReference type="InterPro" id="IPR036388">
    <property type="entry name" value="WH-like_DNA-bd_sf"/>
</dbReference>